<feature type="compositionally biased region" description="Polar residues" evidence="1">
    <location>
        <begin position="21"/>
        <end position="43"/>
    </location>
</feature>
<proteinExistence type="predicted"/>
<gene>
    <name evidence="2" type="ORF">GMARGA_LOCUS18487</name>
</gene>
<name>A0ABN7VGJ2_GIGMA</name>
<feature type="compositionally biased region" description="Polar residues" evidence="1">
    <location>
        <begin position="1"/>
        <end position="11"/>
    </location>
</feature>
<organism evidence="2 3">
    <name type="scientific">Gigaspora margarita</name>
    <dbReference type="NCBI Taxonomy" id="4874"/>
    <lineage>
        <taxon>Eukaryota</taxon>
        <taxon>Fungi</taxon>
        <taxon>Fungi incertae sedis</taxon>
        <taxon>Mucoromycota</taxon>
        <taxon>Glomeromycotina</taxon>
        <taxon>Glomeromycetes</taxon>
        <taxon>Diversisporales</taxon>
        <taxon>Gigasporaceae</taxon>
        <taxon>Gigaspora</taxon>
    </lineage>
</organism>
<sequence length="313" mass="35021">MDQPRVENNNSPREDPIVNATPANRSEENQNLPGSNVNNNQNPEPLHIVLQEIVNAFREATVEPGYISHECMSKRAVGRNMPSVDRNLNQNLQPNPNQVQKNESDVQPARTMIPAIIMKKMPMCSHFFGTNHIRPKGPAGLRRYQKTTVDAPVVAPVVNPGQPVIEVTPACPRRKRGPSVIDQLEPYNIAQDILNTQARPPVEPMEDSESKDTFDEFEYEDEILKEAEGYFAEEAPDPAVYLANMEELLACETDAKEETLDQKLEKNLAEAPLEPEEREAALNLLNKEKNIFARNMNNLGKMTVAGVLALPMP</sequence>
<keyword evidence="3" id="KW-1185">Reference proteome</keyword>
<evidence type="ECO:0000313" key="2">
    <source>
        <dbReference type="EMBL" id="CAG8770715.1"/>
    </source>
</evidence>
<feature type="region of interest" description="Disordered" evidence="1">
    <location>
        <begin position="1"/>
        <end position="43"/>
    </location>
</feature>
<dbReference type="EMBL" id="CAJVQB010014786">
    <property type="protein sequence ID" value="CAG8770715.1"/>
    <property type="molecule type" value="Genomic_DNA"/>
</dbReference>
<evidence type="ECO:0000313" key="3">
    <source>
        <dbReference type="Proteomes" id="UP000789901"/>
    </source>
</evidence>
<accession>A0ABN7VGJ2</accession>
<dbReference type="Proteomes" id="UP000789901">
    <property type="component" value="Unassembled WGS sequence"/>
</dbReference>
<evidence type="ECO:0000256" key="1">
    <source>
        <dbReference type="SAM" id="MobiDB-lite"/>
    </source>
</evidence>
<protein>
    <submittedName>
        <fullName evidence="2">31836_t:CDS:1</fullName>
    </submittedName>
</protein>
<comment type="caution">
    <text evidence="2">The sequence shown here is derived from an EMBL/GenBank/DDBJ whole genome shotgun (WGS) entry which is preliminary data.</text>
</comment>
<reference evidence="2 3" key="1">
    <citation type="submission" date="2021-06" db="EMBL/GenBank/DDBJ databases">
        <authorList>
            <person name="Kallberg Y."/>
            <person name="Tangrot J."/>
            <person name="Rosling A."/>
        </authorList>
    </citation>
    <scope>NUCLEOTIDE SEQUENCE [LARGE SCALE GENOMIC DNA]</scope>
    <source>
        <strain evidence="2 3">120-4 pot B 10/14</strain>
    </source>
</reference>